<feature type="region of interest" description="Disordered" evidence="2">
    <location>
        <begin position="613"/>
        <end position="674"/>
    </location>
</feature>
<keyword evidence="4" id="KW-1185">Reference proteome</keyword>
<feature type="compositionally biased region" description="Polar residues" evidence="2">
    <location>
        <begin position="809"/>
        <end position="829"/>
    </location>
</feature>
<dbReference type="AlphaFoldDB" id="I7M6K3"/>
<feature type="region of interest" description="Disordered" evidence="2">
    <location>
        <begin position="907"/>
        <end position="943"/>
    </location>
</feature>
<evidence type="ECO:0000256" key="2">
    <source>
        <dbReference type="SAM" id="MobiDB-lite"/>
    </source>
</evidence>
<evidence type="ECO:0000313" key="3">
    <source>
        <dbReference type="EMBL" id="EAR85366.2"/>
    </source>
</evidence>
<evidence type="ECO:0000313" key="4">
    <source>
        <dbReference type="Proteomes" id="UP000009168"/>
    </source>
</evidence>
<name>I7M6K3_TETTS</name>
<evidence type="ECO:0000256" key="1">
    <source>
        <dbReference type="SAM" id="Coils"/>
    </source>
</evidence>
<dbReference type="GeneID" id="7830062"/>
<dbReference type="InParanoid" id="I7M6K3"/>
<sequence>MSISQIDSNIVHSIDRIRQIIIDLDENIQDKYNEYYPQSDPTLQAFQNLDVDGFTDYKNQIIPNIKFYDTFIKDIHNILDVYNLCSSSFAQQLDKIGIQQIQMFCKQLMLSHRKSMIFALRVVCSHYKVPQVVDERKFKIPTYEIEKEIVKEANAKKYNYKKVKIQKGTVDKDLVELIKKHLIDKPELVPESLKAKLGQIYDPLLKEYREAEQVMNETLLNKNKFLNLQPSNCGNFVSNTLKQIEGTTMSFYNFEQITLKGNKNREELNSLTNEFYSNMIMEELSKEIKDNFEESARKRMQAVILQVIQFLRKQNQIELPSIQCQTELTMEDIDKQIQDAEKEARACRWELEAIKSNIRTLSLKNEELQRDLDFKNKKIQEQNQQIIDHISSIEKLKNEITQLDIQYELKFKKRAQELEQKQKQFEIDFKNQENAQNKAQKKTYAHSFTQTGKVVFSNGENNHIYASQKHYTQFKRRYSHDLQLEGRVDYFYLLQRIKDDLEKHPMKRKKLNIPQDVNLRTENRAFTKMQKQLQILQKIKEEEQEILNLRQQQQVLPQISNQQIQEIKNANNASIKKQKEVKDLQVKGTSSQLIPQDQLEYLLNQYKQTKSTLQSQQNQQMQTDQIESHLATEENSSKIKQTSAENLTPSKFEQSSQLKQKIQNTTNAEQQTGSNTKEVFRYIEELKKSQGELFKNFSQEQIDEIEQFIISKELGVNHTKAIPQNGISYVVDQNGNIQEQSAQDIQLLFDEYNKLKPFQELIQQLQWISSEGERAYVIGILNNYICKLLRRRRQISKRSQAFEYNDKSLSPQSFSLSPEQQSTKKNTSFGRLKTDTIYNEESEKKDGFQSYKQFQDRLKNHQANLSIKKNRQRSCYSFNSPSSVTVYYKNLNEASGNYERFLKDHHQSDYNQSPNKQKTPRDNQSKEQNSQQNDFNSTEQKVRMKRQYSIDRCENLNLPALNIIQKAQEHLQQFQQSVVLQNCKKIHNRILIQKKLKLHDDLSKSKSQKAIKSQISIAPLNEEEQQNFVDFNDENYYQVYKQLTFSHELMLECVQIFQNSNKGQQNNFTNDQAKQLLKQSKYPFQSIQQTRAMGVNNFDATFTIWKNQFQQLPNQLKSYILKKTKQVKK</sequence>
<accession>I7M6K3</accession>
<dbReference type="EMBL" id="GG662622">
    <property type="protein sequence ID" value="EAR85366.2"/>
    <property type="molecule type" value="Genomic_DNA"/>
</dbReference>
<feature type="compositionally biased region" description="Basic and acidic residues" evidence="2">
    <location>
        <begin position="626"/>
        <end position="637"/>
    </location>
</feature>
<gene>
    <name evidence="3" type="ORF">TTHERM_00471430</name>
</gene>
<feature type="region of interest" description="Disordered" evidence="2">
    <location>
        <begin position="809"/>
        <end position="831"/>
    </location>
</feature>
<feature type="compositionally biased region" description="Low complexity" evidence="2">
    <location>
        <begin position="613"/>
        <end position="625"/>
    </location>
</feature>
<keyword evidence="1" id="KW-0175">Coiled coil</keyword>
<feature type="compositionally biased region" description="Polar residues" evidence="2">
    <location>
        <begin position="926"/>
        <end position="939"/>
    </location>
</feature>
<dbReference type="RefSeq" id="XP_001033029.2">
    <property type="nucleotide sequence ID" value="XM_001033029.2"/>
</dbReference>
<organism evidence="3 4">
    <name type="scientific">Tetrahymena thermophila (strain SB210)</name>
    <dbReference type="NCBI Taxonomy" id="312017"/>
    <lineage>
        <taxon>Eukaryota</taxon>
        <taxon>Sar</taxon>
        <taxon>Alveolata</taxon>
        <taxon>Ciliophora</taxon>
        <taxon>Intramacronucleata</taxon>
        <taxon>Oligohymenophorea</taxon>
        <taxon>Hymenostomatida</taxon>
        <taxon>Tetrahymenina</taxon>
        <taxon>Tetrahymenidae</taxon>
        <taxon>Tetrahymena</taxon>
    </lineage>
</organism>
<protein>
    <submittedName>
        <fullName evidence="3">Uncharacterized protein</fullName>
    </submittedName>
</protein>
<feature type="compositionally biased region" description="Polar residues" evidence="2">
    <location>
        <begin position="638"/>
        <end position="674"/>
    </location>
</feature>
<feature type="coiled-coil region" evidence="1">
    <location>
        <begin position="330"/>
        <end position="435"/>
    </location>
</feature>
<dbReference type="KEGG" id="tet:TTHERM_00471430"/>
<dbReference type="Proteomes" id="UP000009168">
    <property type="component" value="Unassembled WGS sequence"/>
</dbReference>
<reference evidence="4" key="1">
    <citation type="journal article" date="2006" name="PLoS Biol.">
        <title>Macronuclear genome sequence of the ciliate Tetrahymena thermophila, a model eukaryote.</title>
        <authorList>
            <person name="Eisen J.A."/>
            <person name="Coyne R.S."/>
            <person name="Wu M."/>
            <person name="Wu D."/>
            <person name="Thiagarajan M."/>
            <person name="Wortman J.R."/>
            <person name="Badger J.H."/>
            <person name="Ren Q."/>
            <person name="Amedeo P."/>
            <person name="Jones K.M."/>
            <person name="Tallon L.J."/>
            <person name="Delcher A.L."/>
            <person name="Salzberg S.L."/>
            <person name="Silva J.C."/>
            <person name="Haas B.J."/>
            <person name="Majoros W.H."/>
            <person name="Farzad M."/>
            <person name="Carlton J.M."/>
            <person name="Smith R.K. Jr."/>
            <person name="Garg J."/>
            <person name="Pearlman R.E."/>
            <person name="Karrer K.M."/>
            <person name="Sun L."/>
            <person name="Manning G."/>
            <person name="Elde N.C."/>
            <person name="Turkewitz A.P."/>
            <person name="Asai D.J."/>
            <person name="Wilkes D.E."/>
            <person name="Wang Y."/>
            <person name="Cai H."/>
            <person name="Collins K."/>
            <person name="Stewart B.A."/>
            <person name="Lee S.R."/>
            <person name="Wilamowska K."/>
            <person name="Weinberg Z."/>
            <person name="Ruzzo W.L."/>
            <person name="Wloga D."/>
            <person name="Gaertig J."/>
            <person name="Frankel J."/>
            <person name="Tsao C.-C."/>
            <person name="Gorovsky M.A."/>
            <person name="Keeling P.J."/>
            <person name="Waller R.F."/>
            <person name="Patron N.J."/>
            <person name="Cherry J.M."/>
            <person name="Stover N.A."/>
            <person name="Krieger C.J."/>
            <person name="del Toro C."/>
            <person name="Ryder H.F."/>
            <person name="Williamson S.C."/>
            <person name="Barbeau R.A."/>
            <person name="Hamilton E.P."/>
            <person name="Orias E."/>
        </authorList>
    </citation>
    <scope>NUCLEOTIDE SEQUENCE [LARGE SCALE GENOMIC DNA]</scope>
    <source>
        <strain evidence="4">SB210</strain>
    </source>
</reference>
<proteinExistence type="predicted"/>